<comment type="caution">
    <text evidence="2">The sequence shown here is derived from an EMBL/GenBank/DDBJ whole genome shotgun (WGS) entry which is preliminary data.</text>
</comment>
<keyword evidence="3" id="KW-1185">Reference proteome</keyword>
<evidence type="ECO:0000313" key="3">
    <source>
        <dbReference type="Proteomes" id="UP001187531"/>
    </source>
</evidence>
<accession>A0AA88HIC0</accession>
<organism evidence="2 3">
    <name type="scientific">Artemia franciscana</name>
    <name type="common">Brine shrimp</name>
    <name type="synonym">Artemia sanfranciscana</name>
    <dbReference type="NCBI Taxonomy" id="6661"/>
    <lineage>
        <taxon>Eukaryota</taxon>
        <taxon>Metazoa</taxon>
        <taxon>Ecdysozoa</taxon>
        <taxon>Arthropoda</taxon>
        <taxon>Crustacea</taxon>
        <taxon>Branchiopoda</taxon>
        <taxon>Anostraca</taxon>
        <taxon>Artemiidae</taxon>
        <taxon>Artemia</taxon>
    </lineage>
</organism>
<proteinExistence type="predicted"/>
<reference evidence="2" key="1">
    <citation type="submission" date="2023-07" db="EMBL/GenBank/DDBJ databases">
        <title>Chromosome-level genome assembly of Artemia franciscana.</title>
        <authorList>
            <person name="Jo E."/>
        </authorList>
    </citation>
    <scope>NUCLEOTIDE SEQUENCE</scope>
    <source>
        <tissue evidence="2">Whole body</tissue>
    </source>
</reference>
<dbReference type="Pfam" id="PF10419">
    <property type="entry name" value="TFIIIC_sub6"/>
    <property type="match status" value="1"/>
</dbReference>
<dbReference type="EMBL" id="JAVRJZ010000017">
    <property type="protein sequence ID" value="KAK2709760.1"/>
    <property type="molecule type" value="Genomic_DNA"/>
</dbReference>
<name>A0AA88HIC0_ARTSF</name>
<dbReference type="AlphaFoldDB" id="A0AA88HIC0"/>
<evidence type="ECO:0000259" key="1">
    <source>
        <dbReference type="Pfam" id="PF10419"/>
    </source>
</evidence>
<dbReference type="Gene3D" id="2.60.40.4370">
    <property type="match status" value="1"/>
</dbReference>
<dbReference type="Proteomes" id="UP001187531">
    <property type="component" value="Unassembled WGS sequence"/>
</dbReference>
<sequence>MDIKNEGICPSQSDEYEYEEELVILKLTDTVKEAVLDSEDIQINMVGFETGKPLLQVGSRIHECELQGVVGTSMIFIEKEKQGDVDIVVEKALPNTLEFQCCVQKEMAVKRMFVRKKACEE</sequence>
<protein>
    <recommendedName>
        <fullName evidence="1">Transcription factor TFIIIC triple barrel domain-containing protein</fullName>
    </recommendedName>
</protein>
<feature type="domain" description="Transcription factor TFIIIC triple barrel" evidence="1">
    <location>
        <begin position="18"/>
        <end position="114"/>
    </location>
</feature>
<gene>
    <name evidence="2" type="ORF">QYM36_013436</name>
</gene>
<evidence type="ECO:0000313" key="2">
    <source>
        <dbReference type="EMBL" id="KAK2709760.1"/>
    </source>
</evidence>
<dbReference type="InterPro" id="IPR019481">
    <property type="entry name" value="TFIIIC_triple_barrel"/>
</dbReference>